<dbReference type="Pfam" id="PF13585">
    <property type="entry name" value="CHU_C"/>
    <property type="match status" value="1"/>
</dbReference>
<name>A0ABV1RUJ1_9BACT</name>
<dbReference type="CDD" id="cd00146">
    <property type="entry name" value="PKD"/>
    <property type="match status" value="2"/>
</dbReference>
<dbReference type="InterPro" id="IPR044023">
    <property type="entry name" value="Ig_7"/>
</dbReference>
<dbReference type="Gene3D" id="2.60.40.10">
    <property type="entry name" value="Immunoglobulins"/>
    <property type="match status" value="3"/>
</dbReference>
<gene>
    <name evidence="3" type="ORF">ABS362_09415</name>
</gene>
<dbReference type="SUPFAM" id="SSF49299">
    <property type="entry name" value="PKD domain"/>
    <property type="match status" value="3"/>
</dbReference>
<evidence type="ECO:0000313" key="4">
    <source>
        <dbReference type="Proteomes" id="UP001476807"/>
    </source>
</evidence>
<feature type="domain" description="PKD" evidence="2">
    <location>
        <begin position="441"/>
        <end position="472"/>
    </location>
</feature>
<dbReference type="NCBIfam" id="TIGR04131">
    <property type="entry name" value="Bac_Flav_CTERM"/>
    <property type="match status" value="1"/>
</dbReference>
<proteinExistence type="predicted"/>
<dbReference type="InterPro" id="IPR013783">
    <property type="entry name" value="Ig-like_fold"/>
</dbReference>
<feature type="signal peptide" evidence="1">
    <location>
        <begin position="1"/>
        <end position="26"/>
    </location>
</feature>
<comment type="caution">
    <text evidence="3">The sequence shown here is derived from an EMBL/GenBank/DDBJ whole genome shotgun (WGS) entry which is preliminary data.</text>
</comment>
<dbReference type="PROSITE" id="PS50093">
    <property type="entry name" value="PKD"/>
    <property type="match status" value="3"/>
</dbReference>
<accession>A0ABV1RUJ1</accession>
<dbReference type="InterPro" id="IPR026341">
    <property type="entry name" value="T9SS_type_B"/>
</dbReference>
<protein>
    <submittedName>
        <fullName evidence="3">Gliding motility-associated C-terminal domain-containing protein</fullName>
    </submittedName>
</protein>
<dbReference type="EMBL" id="JBEOKT010000006">
    <property type="protein sequence ID" value="MER2997765.1"/>
    <property type="molecule type" value="Genomic_DNA"/>
</dbReference>
<reference evidence="3 4" key="1">
    <citation type="submission" date="2024-06" db="EMBL/GenBank/DDBJ databases">
        <title>Pontibacter populi HYL7-15.</title>
        <authorList>
            <person name="Kim M.K."/>
        </authorList>
    </citation>
    <scope>NUCLEOTIDE SEQUENCE [LARGE SCALE GENOMIC DNA]</scope>
    <source>
        <strain evidence="3 4">HYL7-15</strain>
    </source>
</reference>
<keyword evidence="1" id="KW-0732">Signal</keyword>
<organism evidence="3 4">
    <name type="scientific">Pontibacter populi</name>
    <dbReference type="NCBI Taxonomy" id="890055"/>
    <lineage>
        <taxon>Bacteria</taxon>
        <taxon>Pseudomonadati</taxon>
        <taxon>Bacteroidota</taxon>
        <taxon>Cytophagia</taxon>
        <taxon>Cytophagales</taxon>
        <taxon>Hymenobacteraceae</taxon>
        <taxon>Pontibacter</taxon>
    </lineage>
</organism>
<evidence type="ECO:0000256" key="1">
    <source>
        <dbReference type="SAM" id="SignalP"/>
    </source>
</evidence>
<dbReference type="Pfam" id="PF00801">
    <property type="entry name" value="PKD"/>
    <property type="match status" value="1"/>
</dbReference>
<keyword evidence="4" id="KW-1185">Reference proteome</keyword>
<dbReference type="Proteomes" id="UP001476807">
    <property type="component" value="Unassembled WGS sequence"/>
</dbReference>
<dbReference type="Pfam" id="PF19081">
    <property type="entry name" value="Ig_7"/>
    <property type="match status" value="4"/>
</dbReference>
<dbReference type="Pfam" id="PF18911">
    <property type="entry name" value="PKD_4"/>
    <property type="match status" value="1"/>
</dbReference>
<dbReference type="RefSeq" id="WP_350412180.1">
    <property type="nucleotide sequence ID" value="NZ_JBEOKT010000006.1"/>
</dbReference>
<evidence type="ECO:0000313" key="3">
    <source>
        <dbReference type="EMBL" id="MER2997765.1"/>
    </source>
</evidence>
<evidence type="ECO:0000259" key="2">
    <source>
        <dbReference type="PROSITE" id="PS50093"/>
    </source>
</evidence>
<dbReference type="InterPro" id="IPR035986">
    <property type="entry name" value="PKD_dom_sf"/>
</dbReference>
<dbReference type="SMART" id="SM00089">
    <property type="entry name" value="PKD"/>
    <property type="match status" value="4"/>
</dbReference>
<feature type="chain" id="PRO_5047300864" evidence="1">
    <location>
        <begin position="27"/>
        <end position="2406"/>
    </location>
</feature>
<sequence>MQPFHKGNLLPFLVLFFGMWFNSVAAQDCKPVINTPTGTSLCNGNSIVLQSSEAKTYTWSTGATTPSISVTKPGTYWVKTTTADGCEATSETITIVGAPDASITDPVYPELDFTYCSYAGNTSNFKFNLTVENTSTTKETNNSYLISWGDGKTDTYGKNFGTATHTYTASGGYDITLTVTGENGCTTTTVKRMFVGSNPGLGISSDGNNTQCAPATYRFKITGVEGNSPETVYTFQFDDGTPAITYKHNELPADRYIEHTFNESSKDTEFGFTLTGFAKNPCSSSRATFSGIRISKGPEADFAVGGGESLCVNQPINLQNLTKSGYDATNNTENYLSEWTIEPATGWRFVSGTANTKSPKVVFTQPGKYKLILVVKPLDPNSTCSLSSKEKEIIVNEPPKANFTLQPSTSGNCTPSVFNVQNNSTGDNLTYTWEVTPATGWAFANGSSATSENPAFNFTEAGDYTIKLTATNQCAPASIKEEKITVRSKPVVILPENAVYCGPQTIAFTADNAAHKPTYDAQSGTITGYRWTVTSDNATEFASGNSTSANPTIAFTEAGLYTVSVVALNECGESEPAVQQIRIDALPELKATAATPELCLGGSTTISVTGADTYTWTPVEGLSATNGNSVTATPAKTTTYTITGTNSATGCSSTTTVTIIVNEPPKVDVTADVTEICVGQGQAMLTATGADRYVWSPAAGLSATTDASVTATPAETTTYTVTGYDNETGCSTSKEITIKVNPLPVVSAGSDIIVCNRPVATKLQGSPAGGIWSGEHVTADGTFTPPTQTGVYTLTYTYTDPKGCSNYSTIQVTVNEAPVADAGQDVTVCLNSGSFNLTANLPGGKWSGTELVSEEGTFTPSKAGTFIVTYSYGEGSCATSDQVTVTVNELPKAPTVASPAILCPGFGTTLQVQNPAGKLAWYDAATGGKLLGEGATFETPALETTTTYYVETTIEGGCTSVRTPVKVTVRPATPAPTVAPVTLCGPGSGATLTAQGNATIYQWFDVAEGGTMLHQGRSFGIAAVNESKTYYVQAVIEGCISPRTAATITVLDVITNNTIEEVAEICAGQTPANLVGSTPIGGDSNYTYYWEISTKSATEGFSKVEGATTKDYQPGALSVPTWFRRVTVSGVCSHVSEPVKVSVTPVIANNTVTEDTTYCIGTKAAQLNGSEPTGGTKTYSYLWEMSTTGENGNYTAATGNNTEQNYSPEIIDETTWFRRKVTSGTCQVHISQPVKITIYKPISNNTIVGEQTVCANAIPQVLEGSQPENGNGNYSYRWYMSNDGENFVPATGQNSGVNYAVGALTKTTWFKREVTGGPCGASVSNTIKIHVNPVIANNSISKDQVICFGTEAAQLIGSQPTGGDNNYSYRWMVSTTGADGTYTPAVGINNKPNYTPGKVATTTWYKREVLSGTCVDVSPAIEITVVPLPVAPAVASVTICENTTATLTVTASGNYNWYDAADATTPVFSGRSFETPALSATTTYYVETVNANGCGSSDRTAVTVTVNKNITNNSLVAPTAAICAGQIPNQISGTRPEGGNVLGITYRWEKKTEGVDADFKTIANATSEIYQPTALTKTTWFRRVAISGPCAENVSEAVKVEVLPALENNTLTIVEAVCEGETPVLITGSTPTGGDGTYTYSWSYSENGTYFTEIPNSNTKDYQPGKLTQTTWYKRKVISGPCAQVESASIQIIVHPAIVANTITASETIVCENEKPGIITGSQHVGGISAYTYLWEVSADGVNYTTAPGVNSNQSYQPAALTEPTWFRRKVTSGKCFDLSAAVKIDVNPVITENTITEEQMVCVGFAPTLLKGSIPMGGDGKYTYEWQSATSNSPANFAPVASNGKNKDYQPEALFTTTFFRRVVTSGACSHISNVVKVTVSPQISRNTVTIDQTIYAWQRPAPLTGSLPAGGDNTYTYLWEVSTDGKNYTTATGLNDGKNYAPGVLNSDTWYRRRVYSGGCESTSNPVKITITLGISNNNIQADQVICYGNTPKPLKGSIPEGGEGNYIYQWQYKTSDAGATWLSAKGISNGLDYAPPALTQDTWFRRVVISGPRSDNSQEVMITVKPAMSNNKISTNQTVCYATAPSTLTGSTPTGGSGNYTYLWEYSTESADKGFTTAPGANNGQNYNPMPLTQKTWFRRIVTSESCEGLVSNAVVININAQPLAPIAQNVTTCSGSSVTLKATGKEGRLEWYASASSGELLTVGNSFTTPVLTHTTTYYVQEVTLSCASDRTPVTVTVMEPSADAGPDKTIIKGRSIPLEASGGDTYSWSPAIGLNNPNIANPVATPETTTTYTVTITTAGGCTFSDDVTITVLPFVEIPNTFTPNRDGINDTWEIANLKKYPNCKVQVFNQWGTMVFQSNGYQAPWDGRYNGQELPLATYYYVIQLEPSEKPLTGSITIVK</sequence>
<feature type="domain" description="PKD" evidence="2">
    <location>
        <begin position="520"/>
        <end position="572"/>
    </location>
</feature>
<dbReference type="InterPro" id="IPR022409">
    <property type="entry name" value="PKD/Chitinase_dom"/>
</dbReference>
<feature type="domain" description="PKD" evidence="2">
    <location>
        <begin position="114"/>
        <end position="195"/>
    </location>
</feature>
<dbReference type="InterPro" id="IPR000601">
    <property type="entry name" value="PKD_dom"/>
</dbReference>